<reference evidence="6" key="1">
    <citation type="submission" date="2020-05" db="EMBL/GenBank/DDBJ databases">
        <authorList>
            <person name="Chiriac C."/>
            <person name="Salcher M."/>
            <person name="Ghai R."/>
            <person name="Kavagutti S V."/>
        </authorList>
    </citation>
    <scope>NUCLEOTIDE SEQUENCE</scope>
</reference>
<dbReference type="EMBL" id="CAEZTT010000033">
    <property type="protein sequence ID" value="CAB4573246.1"/>
    <property type="molecule type" value="Genomic_DNA"/>
</dbReference>
<dbReference type="InterPro" id="IPR055342">
    <property type="entry name" value="MreC_beta-barrel_core"/>
</dbReference>
<sequence length="172" mass="17968">MIPAQVIAIGNTGDFRWTITVDAGSKDGITMNTTVVAGTGLVGRVIQVAEDYAIASLLIDANVKVGVRLEGSGEIGFLSGTGAIDRLTLQVFDPYAKMPIGARIFSWGSDTGKPYMPGLPIGRISSVDGAAGQLNRTATVIPSVDISNLEIVGIVISAKRDVIRKALQIPSE</sequence>
<proteinExistence type="inferred from homology"/>
<dbReference type="GO" id="GO:0005886">
    <property type="term" value="C:plasma membrane"/>
    <property type="evidence" value="ECO:0007669"/>
    <property type="project" value="TreeGrafter"/>
</dbReference>
<dbReference type="Gene3D" id="2.40.10.350">
    <property type="entry name" value="Rod shape-determining protein MreC, domain 2"/>
    <property type="match status" value="1"/>
</dbReference>
<accession>A0A6J6EBN1</accession>
<evidence type="ECO:0000256" key="4">
    <source>
        <dbReference type="ARBA" id="ARBA00032089"/>
    </source>
</evidence>
<evidence type="ECO:0000313" key="6">
    <source>
        <dbReference type="EMBL" id="CAB4573246.1"/>
    </source>
</evidence>
<dbReference type="InterPro" id="IPR042175">
    <property type="entry name" value="Cell/Rod_MreC_2"/>
</dbReference>
<dbReference type="InterPro" id="IPR007221">
    <property type="entry name" value="MreC"/>
</dbReference>
<evidence type="ECO:0000256" key="1">
    <source>
        <dbReference type="ARBA" id="ARBA00009369"/>
    </source>
</evidence>
<protein>
    <recommendedName>
        <fullName evidence="2">Cell shape-determining protein MreC</fullName>
    </recommendedName>
    <alternativeName>
        <fullName evidence="4">Cell shape protein MreC</fullName>
    </alternativeName>
</protein>
<dbReference type="PANTHER" id="PTHR34138:SF1">
    <property type="entry name" value="CELL SHAPE-DETERMINING PROTEIN MREC"/>
    <property type="match status" value="1"/>
</dbReference>
<dbReference type="Pfam" id="PF04085">
    <property type="entry name" value="MreC"/>
    <property type="match status" value="1"/>
</dbReference>
<organism evidence="6">
    <name type="scientific">freshwater metagenome</name>
    <dbReference type="NCBI Taxonomy" id="449393"/>
    <lineage>
        <taxon>unclassified sequences</taxon>
        <taxon>metagenomes</taxon>
        <taxon>ecological metagenomes</taxon>
    </lineage>
</organism>
<dbReference type="PANTHER" id="PTHR34138">
    <property type="entry name" value="CELL SHAPE-DETERMINING PROTEIN MREC"/>
    <property type="match status" value="1"/>
</dbReference>
<gene>
    <name evidence="6" type="ORF">UFOPK1726_00416</name>
</gene>
<comment type="similarity">
    <text evidence="1">Belongs to the MreC family.</text>
</comment>
<dbReference type="GO" id="GO:0008360">
    <property type="term" value="P:regulation of cell shape"/>
    <property type="evidence" value="ECO:0007669"/>
    <property type="project" value="UniProtKB-KW"/>
</dbReference>
<evidence type="ECO:0000256" key="2">
    <source>
        <dbReference type="ARBA" id="ARBA00013855"/>
    </source>
</evidence>
<dbReference type="InterPro" id="IPR042177">
    <property type="entry name" value="Cell/Rod_1"/>
</dbReference>
<keyword evidence="3" id="KW-0133">Cell shape</keyword>
<evidence type="ECO:0000256" key="3">
    <source>
        <dbReference type="ARBA" id="ARBA00022960"/>
    </source>
</evidence>
<name>A0A6J6EBN1_9ZZZZ</name>
<dbReference type="Gene3D" id="2.40.10.340">
    <property type="entry name" value="Rod shape-determining protein MreC, domain 1"/>
    <property type="match status" value="1"/>
</dbReference>
<dbReference type="AlphaFoldDB" id="A0A6J6EBN1"/>
<evidence type="ECO:0000259" key="5">
    <source>
        <dbReference type="Pfam" id="PF04085"/>
    </source>
</evidence>
<feature type="domain" description="Rod shape-determining protein MreC beta-barrel core" evidence="5">
    <location>
        <begin position="13"/>
        <end position="155"/>
    </location>
</feature>